<dbReference type="InterPro" id="IPR028098">
    <property type="entry name" value="Glyco_trans_4-like_N"/>
</dbReference>
<organism evidence="5 6">
    <name type="scientific">Lentzea guizhouensis</name>
    <dbReference type="NCBI Taxonomy" id="1586287"/>
    <lineage>
        <taxon>Bacteria</taxon>
        <taxon>Bacillati</taxon>
        <taxon>Actinomycetota</taxon>
        <taxon>Actinomycetes</taxon>
        <taxon>Pseudonocardiales</taxon>
        <taxon>Pseudonocardiaceae</taxon>
        <taxon>Lentzea</taxon>
    </lineage>
</organism>
<gene>
    <name evidence="5" type="ORF">BBK82_33165</name>
</gene>
<feature type="domain" description="Glycosyltransferase subfamily 4-like N-terminal" evidence="4">
    <location>
        <begin position="13"/>
        <end position="143"/>
    </location>
</feature>
<dbReference type="Pfam" id="PF13439">
    <property type="entry name" value="Glyco_transf_4"/>
    <property type="match status" value="1"/>
</dbReference>
<keyword evidence="1" id="KW-0328">Glycosyltransferase</keyword>
<keyword evidence="2" id="KW-0808">Transferase</keyword>
<reference evidence="5 6" key="1">
    <citation type="submission" date="2016-07" db="EMBL/GenBank/DDBJ databases">
        <title>Complete genome sequence of the Lentzea guizhouensis DHS C013.</title>
        <authorList>
            <person name="Cao C."/>
        </authorList>
    </citation>
    <scope>NUCLEOTIDE SEQUENCE [LARGE SCALE GENOMIC DNA]</scope>
    <source>
        <strain evidence="5 6">DHS C013</strain>
    </source>
</reference>
<sequence length="305" mass="33000">MVSAHDAPEWRATHVQALSDALRTQGHEVTVHLQPGDQQDPQLGRFVDELRAEWEYARPDLVHGHFWRPGLAAVLAAQPVGVPVVQSFHGLDHGRGQRAGVERLVGREAALVLATCEHEMLELAAAGVPRSRISLVPRGVDSELFQPHGEKAGRSELSRVITVVDPLADNGVADLVAALPRLLGVELVVAGTLGAGEADRVERWARRLGVDERVRLLGPVERADLPAWLRGRDVVRVPARGRGRRGVGGDGMAVGRRRGVRARAGDVGRRGVGGDGMRRAGAGDRGRRADRCRDRRRDRCARAAA</sequence>
<evidence type="ECO:0000256" key="1">
    <source>
        <dbReference type="ARBA" id="ARBA00022676"/>
    </source>
</evidence>
<feature type="region of interest" description="Disordered" evidence="3">
    <location>
        <begin position="266"/>
        <end position="305"/>
    </location>
</feature>
<dbReference type="PANTHER" id="PTHR12526:SF635">
    <property type="entry name" value="GLYCOSYL TRANSFERASE GROUP 1"/>
    <property type="match status" value="1"/>
</dbReference>
<dbReference type="SUPFAM" id="SSF53756">
    <property type="entry name" value="UDP-Glycosyltransferase/glycogen phosphorylase"/>
    <property type="match status" value="1"/>
</dbReference>
<name>A0A1B2HR08_9PSEU</name>
<dbReference type="Gene3D" id="3.40.50.2000">
    <property type="entry name" value="Glycogen Phosphorylase B"/>
    <property type="match status" value="2"/>
</dbReference>
<dbReference type="Pfam" id="PF13692">
    <property type="entry name" value="Glyco_trans_1_4"/>
    <property type="match status" value="1"/>
</dbReference>
<evidence type="ECO:0000259" key="4">
    <source>
        <dbReference type="Pfam" id="PF13439"/>
    </source>
</evidence>
<proteinExistence type="predicted"/>
<dbReference type="Proteomes" id="UP000093053">
    <property type="component" value="Chromosome"/>
</dbReference>
<dbReference type="STRING" id="1586287.BBK82_33165"/>
<dbReference type="EMBL" id="CP016793">
    <property type="protein sequence ID" value="ANZ40164.1"/>
    <property type="molecule type" value="Genomic_DNA"/>
</dbReference>
<dbReference type="PANTHER" id="PTHR12526">
    <property type="entry name" value="GLYCOSYLTRANSFERASE"/>
    <property type="match status" value="1"/>
</dbReference>
<dbReference type="GO" id="GO:0016757">
    <property type="term" value="F:glycosyltransferase activity"/>
    <property type="evidence" value="ECO:0007669"/>
    <property type="project" value="UniProtKB-KW"/>
</dbReference>
<dbReference type="AlphaFoldDB" id="A0A1B2HR08"/>
<protein>
    <recommendedName>
        <fullName evidence="4">Glycosyltransferase subfamily 4-like N-terminal domain-containing protein</fullName>
    </recommendedName>
</protein>
<dbReference type="KEGG" id="led:BBK82_33165"/>
<evidence type="ECO:0000256" key="3">
    <source>
        <dbReference type="SAM" id="MobiDB-lite"/>
    </source>
</evidence>
<feature type="compositionally biased region" description="Basic and acidic residues" evidence="3">
    <location>
        <begin position="276"/>
        <end position="305"/>
    </location>
</feature>
<keyword evidence="6" id="KW-1185">Reference proteome</keyword>
<evidence type="ECO:0000256" key="2">
    <source>
        <dbReference type="ARBA" id="ARBA00022679"/>
    </source>
</evidence>
<accession>A0A1B2HR08</accession>
<evidence type="ECO:0000313" key="6">
    <source>
        <dbReference type="Proteomes" id="UP000093053"/>
    </source>
</evidence>
<evidence type="ECO:0000313" key="5">
    <source>
        <dbReference type="EMBL" id="ANZ40164.1"/>
    </source>
</evidence>